<dbReference type="GO" id="GO:0016787">
    <property type="term" value="F:hydrolase activity"/>
    <property type="evidence" value="ECO:0007669"/>
    <property type="project" value="UniProtKB-KW"/>
</dbReference>
<dbReference type="InterPro" id="IPR050698">
    <property type="entry name" value="MBL"/>
</dbReference>
<dbReference type="Gene3D" id="3.40.50.10890">
    <property type="match status" value="1"/>
</dbReference>
<feature type="domain" description="Metallo-beta-lactamase" evidence="2">
    <location>
        <begin position="4"/>
        <end position="244"/>
    </location>
</feature>
<dbReference type="SUPFAM" id="SSF56281">
    <property type="entry name" value="Metallo-hydrolase/oxidoreductase"/>
    <property type="match status" value="1"/>
</dbReference>
<dbReference type="PANTHER" id="PTHR11203">
    <property type="entry name" value="CLEAVAGE AND POLYADENYLATION SPECIFICITY FACTOR FAMILY MEMBER"/>
    <property type="match status" value="1"/>
</dbReference>
<dbReference type="Pfam" id="PF07521">
    <property type="entry name" value="RMMBL"/>
    <property type="match status" value="1"/>
</dbReference>
<evidence type="ECO:0000256" key="1">
    <source>
        <dbReference type="ARBA" id="ARBA00022801"/>
    </source>
</evidence>
<dbReference type="InterPro" id="IPR001279">
    <property type="entry name" value="Metallo-B-lactamas"/>
</dbReference>
<dbReference type="InterPro" id="IPR036866">
    <property type="entry name" value="RibonucZ/Hydroxyglut_hydro"/>
</dbReference>
<dbReference type="InterPro" id="IPR022712">
    <property type="entry name" value="Beta_Casp"/>
</dbReference>
<name>A0ABY9H347_9GAMM</name>
<keyword evidence="1 4" id="KW-0378">Hydrolase</keyword>
<gene>
    <name evidence="4" type="ORF">B6N23_14175</name>
</gene>
<reference evidence="4 5" key="1">
    <citation type="submission" date="2023-08" db="EMBL/GenBank/DDBJ databases">
        <title>Transcriptome Analysis of Halomonas alkalicola CICC 11012s to Identify the Genes Involved in Alkaline Tolerances.</title>
        <authorList>
            <person name="Zhai L."/>
        </authorList>
    </citation>
    <scope>NUCLEOTIDE SEQUENCE [LARGE SCALE GENOMIC DNA]</scope>
    <source>
        <strain evidence="4 5">CICC 11012s</strain>
    </source>
</reference>
<organism evidence="4 5">
    <name type="scientific">Halomonas alkalicola</name>
    <dbReference type="NCBI Taxonomy" id="1930622"/>
    <lineage>
        <taxon>Bacteria</taxon>
        <taxon>Pseudomonadati</taxon>
        <taxon>Pseudomonadota</taxon>
        <taxon>Gammaproteobacteria</taxon>
        <taxon>Oceanospirillales</taxon>
        <taxon>Halomonadaceae</taxon>
        <taxon>Halomonas</taxon>
    </lineage>
</organism>
<dbReference type="PANTHER" id="PTHR11203:SF37">
    <property type="entry name" value="INTEGRATOR COMPLEX SUBUNIT 11"/>
    <property type="match status" value="1"/>
</dbReference>
<dbReference type="InterPro" id="IPR011108">
    <property type="entry name" value="RMMBL"/>
</dbReference>
<proteinExistence type="predicted"/>
<dbReference type="Gene3D" id="3.60.15.10">
    <property type="entry name" value="Ribonuclease Z/Hydroxyacylglutathione hydrolase-like"/>
    <property type="match status" value="1"/>
</dbReference>
<dbReference type="Proteomes" id="UP001235344">
    <property type="component" value="Chromosome"/>
</dbReference>
<sequence>MSTLTFQGAVKEVTGSRYLIEVDGNGSPKKLLLECGLHQGGSDADEANAKPFGKLAHEVDAVVLSHGHLDHAGLLPKPKLVREGFNGPIHCTRGTRDLLEIMLQDAAFIMAKDVEWENKWRKRQDKPLVEPLYELEDVERTLMLCESHPYGQPVDLPGGARLVFRDAGHILGSAIVELTIPSGGQEKRLVFSGDLGNPSSVLMKDPEKLYEADVVLMESTYGDRDHRPLDETLEEFARVLEEAHEAGGNVLIPAFAVGRTQEILYHLSVLYHEERLRQQLVFLDSPMAIKVTELYHRARKALDPEDLKVLNIAASGDTSQYLPILRMTRTVEESMAINRIHGGAIIIAGAGMCTGGRIIHHFRYNLEKPNTRLVIVGFQAAGTLGRRLVDGAERVRVLGQDLAVKAKVHTIGGFSAHAGQTDMIGWAGAFRNNPRFYLVHGEPETQEAFKAALAESGIEAEIPSYGDRIEL</sequence>
<dbReference type="RefSeq" id="WP_305500031.1">
    <property type="nucleotide sequence ID" value="NZ_CP131913.1"/>
</dbReference>
<protein>
    <submittedName>
        <fullName evidence="4">MBL fold metallo-hydrolase</fullName>
        <ecNumber evidence="4">3.-.-.-</ecNumber>
    </submittedName>
</protein>
<dbReference type="SMART" id="SM01027">
    <property type="entry name" value="Beta-Casp"/>
    <property type="match status" value="1"/>
</dbReference>
<evidence type="ECO:0000313" key="5">
    <source>
        <dbReference type="Proteomes" id="UP001235344"/>
    </source>
</evidence>
<evidence type="ECO:0000259" key="2">
    <source>
        <dbReference type="SMART" id="SM00849"/>
    </source>
</evidence>
<dbReference type="EMBL" id="CP131913">
    <property type="protein sequence ID" value="WLI72890.1"/>
    <property type="molecule type" value="Genomic_DNA"/>
</dbReference>
<dbReference type="CDD" id="cd16295">
    <property type="entry name" value="TTHA0252-CPSF-like_MBL-fold"/>
    <property type="match status" value="1"/>
</dbReference>
<dbReference type="SMART" id="SM00849">
    <property type="entry name" value="Lactamase_B"/>
    <property type="match status" value="1"/>
</dbReference>
<keyword evidence="5" id="KW-1185">Reference proteome</keyword>
<feature type="domain" description="Beta-Casp" evidence="3">
    <location>
        <begin position="260"/>
        <end position="388"/>
    </location>
</feature>
<dbReference type="Pfam" id="PF10996">
    <property type="entry name" value="Beta-Casp"/>
    <property type="match status" value="1"/>
</dbReference>
<dbReference type="EC" id="3.-.-.-" evidence="4"/>
<accession>A0ABY9H347</accession>
<evidence type="ECO:0000313" key="4">
    <source>
        <dbReference type="EMBL" id="WLI72890.1"/>
    </source>
</evidence>
<dbReference type="Pfam" id="PF00753">
    <property type="entry name" value="Lactamase_B"/>
    <property type="match status" value="1"/>
</dbReference>
<evidence type="ECO:0000259" key="3">
    <source>
        <dbReference type="SMART" id="SM01027"/>
    </source>
</evidence>